<reference evidence="10" key="2">
    <citation type="submission" date="2013-07" db="EMBL/GenBank/DDBJ databases">
        <authorList>
            <person name="Morais-Silva F.O."/>
            <person name="Rezende A.M."/>
            <person name="Pimentel C."/>
            <person name="Resende D.M."/>
            <person name="Santos C.I."/>
            <person name="Clemente C."/>
            <person name="de Oliveira L.M."/>
            <person name="da Silva S.M."/>
            <person name="Costa D.A."/>
            <person name="Varela-Raposo A."/>
            <person name="Horacio E.C.A."/>
            <person name="Matos M."/>
            <person name="Flores O."/>
            <person name="Ruiz J.C."/>
            <person name="Rodrigues-Pousada C."/>
        </authorList>
    </citation>
    <scope>NUCLEOTIDE SEQUENCE [LARGE SCALE GENOMIC DNA]</scope>
    <source>
        <strain evidence="10">ATCC 19364 / DSM 1382 / NCIMB 9332 / VKM B-1759</strain>
    </source>
</reference>
<dbReference type="InterPro" id="IPR002490">
    <property type="entry name" value="V-ATPase_116kDa_su"/>
</dbReference>
<dbReference type="PANTHER" id="PTHR11629:SF63">
    <property type="entry name" value="V-TYPE PROTON ATPASE SUBUNIT A"/>
    <property type="match status" value="1"/>
</dbReference>
<dbReference type="GO" id="GO:0007035">
    <property type="term" value="P:vacuolar acidification"/>
    <property type="evidence" value="ECO:0007669"/>
    <property type="project" value="TreeGrafter"/>
</dbReference>
<keyword evidence="4 8" id="KW-0812">Transmembrane</keyword>
<dbReference type="STRING" id="1121448.DGI_3062"/>
<dbReference type="EMBL" id="CP006585">
    <property type="protein sequence ID" value="AGW14780.1"/>
    <property type="molecule type" value="Genomic_DNA"/>
</dbReference>
<feature type="transmembrane region" description="Helical" evidence="8">
    <location>
        <begin position="471"/>
        <end position="489"/>
    </location>
</feature>
<proteinExistence type="inferred from homology"/>
<evidence type="ECO:0000256" key="1">
    <source>
        <dbReference type="ARBA" id="ARBA00004141"/>
    </source>
</evidence>
<feature type="transmembrane region" description="Helical" evidence="8">
    <location>
        <begin position="510"/>
        <end position="530"/>
    </location>
</feature>
<dbReference type="KEGG" id="dgg:DGI_3062"/>
<organism evidence="9 10">
    <name type="scientific">Megalodesulfovibrio gigas (strain ATCC 19364 / DSM 1382 / NCIMB 9332 / VKM B-1759)</name>
    <name type="common">Desulfovibrio gigas</name>
    <dbReference type="NCBI Taxonomy" id="1121448"/>
    <lineage>
        <taxon>Bacteria</taxon>
        <taxon>Pseudomonadati</taxon>
        <taxon>Thermodesulfobacteriota</taxon>
        <taxon>Desulfovibrionia</taxon>
        <taxon>Desulfovibrionales</taxon>
        <taxon>Desulfovibrionaceae</taxon>
        <taxon>Megalodesulfovibrio</taxon>
    </lineage>
</organism>
<feature type="transmembrane region" description="Helical" evidence="8">
    <location>
        <begin position="365"/>
        <end position="389"/>
    </location>
</feature>
<dbReference type="PATRIC" id="fig|1121448.10.peg.3022"/>
<protein>
    <submittedName>
        <fullName evidence="9">Putative V-type ATPase subunit</fullName>
    </submittedName>
</protein>
<gene>
    <name evidence="9" type="ORF">DGI_3062</name>
</gene>
<evidence type="ECO:0000256" key="7">
    <source>
        <dbReference type="ARBA" id="ARBA00023136"/>
    </source>
</evidence>
<reference evidence="9 10" key="1">
    <citation type="journal article" date="2013" name="J. Bacteriol.">
        <title>Roles of HynAB and Ech, the only two hydrogenases found in the model sulfate reducer Desulfovibrio gigas.</title>
        <authorList>
            <person name="Morais-Silva F.O."/>
            <person name="Santos C.I."/>
            <person name="Rodrigues R."/>
            <person name="Pereira I.A."/>
            <person name="Rodrigues-Pousada C."/>
        </authorList>
    </citation>
    <scope>NUCLEOTIDE SEQUENCE [LARGE SCALE GENOMIC DNA]</scope>
    <source>
        <strain evidence="10">ATCC 19364 / DSM 1382 / NCIMB 9332 / VKM B-1759</strain>
    </source>
</reference>
<dbReference type="OrthoDB" id="9803814at2"/>
<accession>T2GDW6</accession>
<dbReference type="GO" id="GO:0033179">
    <property type="term" value="C:proton-transporting V-type ATPase, V0 domain"/>
    <property type="evidence" value="ECO:0007669"/>
    <property type="project" value="InterPro"/>
</dbReference>
<evidence type="ECO:0000256" key="5">
    <source>
        <dbReference type="ARBA" id="ARBA00022989"/>
    </source>
</evidence>
<keyword evidence="10" id="KW-1185">Reference proteome</keyword>
<evidence type="ECO:0000256" key="3">
    <source>
        <dbReference type="ARBA" id="ARBA00022448"/>
    </source>
</evidence>
<name>T2GDW6_MEGG1</name>
<dbReference type="GO" id="GO:0016471">
    <property type="term" value="C:vacuolar proton-transporting V-type ATPase complex"/>
    <property type="evidence" value="ECO:0007669"/>
    <property type="project" value="TreeGrafter"/>
</dbReference>
<dbReference type="HOGENOM" id="CLU_025558_1_1_7"/>
<feature type="transmembrane region" description="Helical" evidence="8">
    <location>
        <begin position="326"/>
        <end position="353"/>
    </location>
</feature>
<dbReference type="AlphaFoldDB" id="T2GDW6"/>
<evidence type="ECO:0000256" key="4">
    <source>
        <dbReference type="ARBA" id="ARBA00022692"/>
    </source>
</evidence>
<comment type="similarity">
    <text evidence="2">Belongs to the V-ATPase 116 kDa subunit family.</text>
</comment>
<evidence type="ECO:0000313" key="10">
    <source>
        <dbReference type="Proteomes" id="UP000016587"/>
    </source>
</evidence>
<keyword evidence="5 8" id="KW-1133">Transmembrane helix</keyword>
<keyword evidence="6" id="KW-0406">Ion transport</keyword>
<evidence type="ECO:0000313" key="9">
    <source>
        <dbReference type="EMBL" id="AGW14780.1"/>
    </source>
</evidence>
<evidence type="ECO:0000256" key="6">
    <source>
        <dbReference type="ARBA" id="ARBA00023065"/>
    </source>
</evidence>
<evidence type="ECO:0000256" key="2">
    <source>
        <dbReference type="ARBA" id="ARBA00009904"/>
    </source>
</evidence>
<keyword evidence="7 8" id="KW-0472">Membrane</keyword>
<comment type="subcellular location">
    <subcellularLocation>
        <location evidence="1">Membrane</location>
        <topology evidence="1">Multi-pass membrane protein</topology>
    </subcellularLocation>
</comment>
<dbReference type="RefSeq" id="WP_021761855.1">
    <property type="nucleotide sequence ID" value="NC_022444.1"/>
</dbReference>
<feature type="transmembrane region" description="Helical" evidence="8">
    <location>
        <begin position="550"/>
        <end position="573"/>
    </location>
</feature>
<sequence length="622" mass="65886">MIVPMHRLELLCPAADRDTTLAALGALGVVHLAAVTQAQTQAADADGDALAARLARVRSVLDRLPAASSQDGDSPAVLAPDVLLEQARSLLEERERLAEAVEALQREREAVAPLGRYATEDLAALRAAGVVLTLYRFPNGARLPAVADAVWQDVESAANGDGSLHVLVGLAPPPELDVPPAPWPSRALAEVERLLAQKLARLEAVHQSLAQMAAQRGVLEQYAADLAQGLHWIQARQGMALLDAGTPVAHLRGFVPAADAAAVARACADQGWAAFTAPAVVSPHDDAEPQPPTLLRYPSWLDPVRTVFEAVGILPGYAEADVGAPVLVFLSLFFAMLVGDAGYGLLFLAASLLGRRLLPQVPRRAFVLLGVMSTATVVWGALTGVWFGAARLPGPLDGLRLDWLTGESANRNLMALCFLLGAVHLSLAHVWNVLRLWPSLQALAQVGWLGVVWTMYYGARLMVLSEPFPPWMLWVLGGSALLIVLFMTPRAQLKAQWTNHVMLPLNFISNFVDVVSYVRLYAVGAASLAMAQAVNEMALAGGVSGPVSGLLAAAILFVGHAGNILLACMGVLVHGVRLNTLEFANHMGLTWAGRPYAPFTTAARPATADPAATPRPSQAEGA</sequence>
<dbReference type="GO" id="GO:0046961">
    <property type="term" value="F:proton-transporting ATPase activity, rotational mechanism"/>
    <property type="evidence" value="ECO:0007669"/>
    <property type="project" value="InterPro"/>
</dbReference>
<keyword evidence="3" id="KW-0813">Transport</keyword>
<evidence type="ECO:0000256" key="8">
    <source>
        <dbReference type="SAM" id="Phobius"/>
    </source>
</evidence>
<dbReference type="Proteomes" id="UP000016587">
    <property type="component" value="Chromosome"/>
</dbReference>
<dbReference type="GO" id="GO:0051117">
    <property type="term" value="F:ATPase binding"/>
    <property type="evidence" value="ECO:0007669"/>
    <property type="project" value="TreeGrafter"/>
</dbReference>
<feature type="transmembrane region" description="Helical" evidence="8">
    <location>
        <begin position="442"/>
        <end position="459"/>
    </location>
</feature>
<dbReference type="PANTHER" id="PTHR11629">
    <property type="entry name" value="VACUOLAR PROTON ATPASES"/>
    <property type="match status" value="1"/>
</dbReference>
<dbReference type="eggNOG" id="COG1269">
    <property type="taxonomic scope" value="Bacteria"/>
</dbReference>
<feature type="transmembrane region" description="Helical" evidence="8">
    <location>
        <begin position="409"/>
        <end position="430"/>
    </location>
</feature>